<name>A0A914CH26_9BILA</name>
<dbReference type="AlphaFoldDB" id="A0A914CH26"/>
<keyword evidence="1" id="KW-0812">Transmembrane</keyword>
<evidence type="ECO:0000313" key="3">
    <source>
        <dbReference type="WBParaSite" id="ACRNAN_scaffold1079.g21389.t1"/>
    </source>
</evidence>
<sequence>MWLLNRIQQDLSSWAHNFFQTPLWIKHTPEDLADVRNPRLEYSIYWIIKSAEVSSVISGLIVHPIYRYYMIQKLTPETTTNNSHKKIRNACRRMQGRCLIGAICIAPLLSVIYSEYIRKWTENELRNHCYYIRKDFKNLSVDRFSMAFGVVGWYWKRFQGAVDGINLGIAAGIFNVNIMSKFNPIPDLQGRLELTKEPLYENIEDAIAHKDRFTKAWVENHGELPTNRKISLKLDDMTSIEK</sequence>
<accession>A0A914CH26</accession>
<reference evidence="3" key="1">
    <citation type="submission" date="2022-11" db="UniProtKB">
        <authorList>
            <consortium name="WormBaseParasite"/>
        </authorList>
    </citation>
    <scope>IDENTIFICATION</scope>
</reference>
<evidence type="ECO:0000256" key="1">
    <source>
        <dbReference type="SAM" id="Phobius"/>
    </source>
</evidence>
<feature type="transmembrane region" description="Helical" evidence="1">
    <location>
        <begin position="94"/>
        <end position="113"/>
    </location>
</feature>
<proteinExistence type="predicted"/>
<protein>
    <submittedName>
        <fullName evidence="3">Uncharacterized protein</fullName>
    </submittedName>
</protein>
<keyword evidence="1" id="KW-0472">Membrane</keyword>
<keyword evidence="2" id="KW-1185">Reference proteome</keyword>
<keyword evidence="1" id="KW-1133">Transmembrane helix</keyword>
<evidence type="ECO:0000313" key="2">
    <source>
        <dbReference type="Proteomes" id="UP000887540"/>
    </source>
</evidence>
<dbReference type="PANTHER" id="PTHR38636">
    <property type="entry name" value="PROTEIN CBG20488"/>
    <property type="match status" value="1"/>
</dbReference>
<dbReference type="WBParaSite" id="ACRNAN_scaffold1079.g21389.t1">
    <property type="protein sequence ID" value="ACRNAN_scaffold1079.g21389.t1"/>
    <property type="gene ID" value="ACRNAN_scaffold1079.g21389"/>
</dbReference>
<dbReference type="InterPro" id="IPR013869">
    <property type="entry name" value="DUF1757"/>
</dbReference>
<dbReference type="Proteomes" id="UP000887540">
    <property type="component" value="Unplaced"/>
</dbReference>
<dbReference type="PANTHER" id="PTHR38636:SF2">
    <property type="entry name" value="TRANSCELLULAR CHAPERONE SIGNALING (X)CROSS TISSUE"/>
    <property type="match status" value="1"/>
</dbReference>
<dbReference type="Pfam" id="PF08560">
    <property type="entry name" value="DUF1757"/>
    <property type="match status" value="1"/>
</dbReference>
<organism evidence="2 3">
    <name type="scientific">Acrobeloides nanus</name>
    <dbReference type="NCBI Taxonomy" id="290746"/>
    <lineage>
        <taxon>Eukaryota</taxon>
        <taxon>Metazoa</taxon>
        <taxon>Ecdysozoa</taxon>
        <taxon>Nematoda</taxon>
        <taxon>Chromadorea</taxon>
        <taxon>Rhabditida</taxon>
        <taxon>Tylenchina</taxon>
        <taxon>Cephalobomorpha</taxon>
        <taxon>Cephaloboidea</taxon>
        <taxon>Cephalobidae</taxon>
        <taxon>Acrobeloides</taxon>
    </lineage>
</organism>